<dbReference type="Proteomes" id="UP001164459">
    <property type="component" value="Chromosome"/>
</dbReference>
<gene>
    <name evidence="6" type="ORF">O0S08_38235</name>
</gene>
<dbReference type="SUPFAM" id="SSF56519">
    <property type="entry name" value="Penicillin binding protein dimerisation domain"/>
    <property type="match status" value="1"/>
</dbReference>
<dbReference type="PANTHER" id="PTHR30627:SF1">
    <property type="entry name" value="PEPTIDOGLYCAN D,D-TRANSPEPTIDASE FTSI"/>
    <property type="match status" value="1"/>
</dbReference>
<sequence>MSEKRGNIMRKNLIPAPMASDMRAVGVRASLVGAAICAALVGAGVKATRLATVEHEAYAEQGNRQQLRSFKLAASRGEIVDRDFMTLAVDDRVHKIAINPRLVRARGAEEALIEAVLEIEPDESADYLREEIAKDKAYRLLRLPLSDAQMAALQGKGIPGVSFEPSTARVYPRGLLASHVLGRVGAQGSGTAGVELGLDMQLRGREALSPAYFAAGKKLLVDGVPDPGVARGDTVVLTIDSQIQAMVEEEINTLVRQWNPVGTSILVLDPRNGEILAMANRPTYDPNHPVERAHQTQNLAVQAAYEPGSTLKAVTVAAALELGAVRENETFYCEKGRWKYTPRNTIHDAHPAEWLTVTEILAASSNICTTKIADRLGKQTLSKWVKKFHFGERPGVQLPGATAGLLAPPEKWSDIQMANISFGQGMAASPLQVTAAFAALANDGVYHDPTIVQKILDARGGSVWEHAPEGERLVRSATAKTVMRMLEDVVHTDLGTGENAHVDGYRVAGKTSTAQKAGNKGYADGMYYASFIGALPARAPRVVILVSVDVPEGAHYGGDVAAPSFARLGAQLMTHLGVPRDDGKTPPPPKPVVVAAKQMAASLGVLADIDVEPSLPGTDERGSGAAAHPKVTTGMPDFTGLTLAQALDLAGRAKVELRASGSGVAVSQDVAPGQVESGRVVQVAFAPKK</sequence>
<dbReference type="EMBL" id="CP114040">
    <property type="protein sequence ID" value="WAS92057.1"/>
    <property type="molecule type" value="Genomic_DNA"/>
</dbReference>
<dbReference type="RefSeq" id="WP_269034409.1">
    <property type="nucleotide sequence ID" value="NZ_CP114040.1"/>
</dbReference>
<reference evidence="6" key="1">
    <citation type="submission" date="2022-11" db="EMBL/GenBank/DDBJ databases">
        <title>Minimal conservation of predation-associated metabolite biosynthetic gene clusters underscores biosynthetic potential of Myxococcota including descriptions for ten novel species: Archangium lansinium sp. nov., Myxococcus landrumus sp. nov., Nannocystis bai.</title>
        <authorList>
            <person name="Ahearne A."/>
            <person name="Stevens C."/>
            <person name="Dowd S."/>
        </authorList>
    </citation>
    <scope>NUCLEOTIDE SEQUENCE</scope>
    <source>
        <strain evidence="6">Fl3</strain>
    </source>
</reference>
<keyword evidence="2" id="KW-0378">Hydrolase</keyword>
<keyword evidence="3" id="KW-0472">Membrane</keyword>
<proteinExistence type="predicted"/>
<evidence type="ECO:0000313" key="7">
    <source>
        <dbReference type="Proteomes" id="UP001164459"/>
    </source>
</evidence>
<dbReference type="InterPro" id="IPR001460">
    <property type="entry name" value="PCN-bd_Tpept"/>
</dbReference>
<dbReference type="Pfam" id="PF03717">
    <property type="entry name" value="PBP_dimer"/>
    <property type="match status" value="1"/>
</dbReference>
<dbReference type="InterPro" id="IPR005311">
    <property type="entry name" value="PBP_dimer"/>
</dbReference>
<dbReference type="Gene3D" id="3.40.710.10">
    <property type="entry name" value="DD-peptidase/beta-lactamase superfamily"/>
    <property type="match status" value="1"/>
</dbReference>
<keyword evidence="2" id="KW-0645">Protease</keyword>
<feature type="region of interest" description="Disordered" evidence="4">
    <location>
        <begin position="612"/>
        <end position="631"/>
    </location>
</feature>
<name>A0ABY7GYS9_9BACT</name>
<dbReference type="PANTHER" id="PTHR30627">
    <property type="entry name" value="PEPTIDOGLYCAN D,D-TRANSPEPTIDASE"/>
    <property type="match status" value="1"/>
</dbReference>
<dbReference type="InterPro" id="IPR012338">
    <property type="entry name" value="Beta-lactam/transpept-like"/>
</dbReference>
<evidence type="ECO:0000256" key="4">
    <source>
        <dbReference type="SAM" id="MobiDB-lite"/>
    </source>
</evidence>
<dbReference type="InterPro" id="IPR036138">
    <property type="entry name" value="PBP_dimer_sf"/>
</dbReference>
<keyword evidence="2" id="KW-0121">Carboxypeptidase</keyword>
<dbReference type="InterPro" id="IPR050515">
    <property type="entry name" value="Beta-lactam/transpept"/>
</dbReference>
<comment type="subcellular location">
    <subcellularLocation>
        <location evidence="1">Membrane</location>
    </subcellularLocation>
</comment>
<organism evidence="6 7">
    <name type="scientific">Nannocystis punicea</name>
    <dbReference type="NCBI Taxonomy" id="2995304"/>
    <lineage>
        <taxon>Bacteria</taxon>
        <taxon>Pseudomonadati</taxon>
        <taxon>Myxococcota</taxon>
        <taxon>Polyangia</taxon>
        <taxon>Nannocystales</taxon>
        <taxon>Nannocystaceae</taxon>
        <taxon>Nannocystis</taxon>
    </lineage>
</organism>
<dbReference type="Gene3D" id="3.30.450.330">
    <property type="match status" value="1"/>
</dbReference>
<keyword evidence="7" id="KW-1185">Reference proteome</keyword>
<evidence type="ECO:0000256" key="3">
    <source>
        <dbReference type="ARBA" id="ARBA00023136"/>
    </source>
</evidence>
<dbReference type="SUPFAM" id="SSF54184">
    <property type="entry name" value="Penicillin-binding protein 2x (pbp-2x), c-terminal domain"/>
    <property type="match status" value="1"/>
</dbReference>
<dbReference type="Pfam" id="PF03793">
    <property type="entry name" value="PASTA"/>
    <property type="match status" value="1"/>
</dbReference>
<dbReference type="CDD" id="cd06575">
    <property type="entry name" value="PASTA_Pbp2x-like_2"/>
    <property type="match status" value="1"/>
</dbReference>
<dbReference type="SUPFAM" id="SSF56601">
    <property type="entry name" value="beta-lactamase/transpeptidase-like"/>
    <property type="match status" value="1"/>
</dbReference>
<dbReference type="Gene3D" id="3.90.1310.10">
    <property type="entry name" value="Penicillin-binding protein 2a (Domain 2)"/>
    <property type="match status" value="1"/>
</dbReference>
<dbReference type="InterPro" id="IPR005543">
    <property type="entry name" value="PASTA_dom"/>
</dbReference>
<feature type="domain" description="PASTA" evidence="5">
    <location>
        <begin position="630"/>
        <end position="687"/>
    </location>
</feature>
<accession>A0ABY7GYS9</accession>
<evidence type="ECO:0000313" key="6">
    <source>
        <dbReference type="EMBL" id="WAS92057.1"/>
    </source>
</evidence>
<evidence type="ECO:0000259" key="5">
    <source>
        <dbReference type="PROSITE" id="PS51178"/>
    </source>
</evidence>
<dbReference type="PROSITE" id="PS51178">
    <property type="entry name" value="PASTA"/>
    <property type="match status" value="1"/>
</dbReference>
<evidence type="ECO:0000256" key="2">
    <source>
        <dbReference type="ARBA" id="ARBA00022645"/>
    </source>
</evidence>
<dbReference type="Pfam" id="PF00905">
    <property type="entry name" value="Transpeptidase"/>
    <property type="match status" value="1"/>
</dbReference>
<evidence type="ECO:0000256" key="1">
    <source>
        <dbReference type="ARBA" id="ARBA00004370"/>
    </source>
</evidence>
<protein>
    <submittedName>
        <fullName evidence="6">Penicillin-binding protein</fullName>
    </submittedName>
</protein>